<gene>
    <name evidence="1" type="ORF">JF72_15060</name>
</gene>
<organism evidence="1 2">
    <name type="scientific">Lactobacillus apis</name>
    <dbReference type="NCBI Taxonomy" id="303541"/>
    <lineage>
        <taxon>Bacteria</taxon>
        <taxon>Bacillati</taxon>
        <taxon>Bacillota</taxon>
        <taxon>Bacilli</taxon>
        <taxon>Lactobacillales</taxon>
        <taxon>Lactobacillaceae</taxon>
        <taxon>Lactobacillus</taxon>
    </lineage>
</organism>
<dbReference type="AlphaFoldDB" id="A0A0F4LMY4"/>
<dbReference type="RefSeq" id="WP_046308334.1">
    <property type="nucleotide sequence ID" value="NZ_KQ034005.1"/>
</dbReference>
<evidence type="ECO:0000313" key="1">
    <source>
        <dbReference type="EMBL" id="KJY59673.1"/>
    </source>
</evidence>
<dbReference type="Proteomes" id="UP000033682">
    <property type="component" value="Unassembled WGS sequence"/>
</dbReference>
<geneLocation type="plasmid" evidence="1">
    <name>pHma11p1</name>
</geneLocation>
<accession>A0A0F4LMY4</accession>
<sequence length="129" mass="14768">MTKKEKYYFLSRESGEDITEAVDNTEALVPIDDNVEALLTLTNISSYLRQIIIDNIFKIPVVEQDIVIFDVIKITFEKDKQKVISIVKYICDTYTKWTAEAAKDKITWADKSKESSKLLVKIMGVNVAE</sequence>
<dbReference type="PATRIC" id="fig|303541.3.peg.79"/>
<comment type="caution">
    <text evidence="1">The sequence shown here is derived from an EMBL/GenBank/DDBJ whole genome shotgun (WGS) entry which is preliminary data.</text>
</comment>
<evidence type="ECO:0000313" key="2">
    <source>
        <dbReference type="Proteomes" id="UP000033682"/>
    </source>
</evidence>
<dbReference type="HOGENOM" id="CLU_1945982_0_0_9"/>
<dbReference type="EMBL" id="JXLG01000016">
    <property type="protein sequence ID" value="KJY59673.1"/>
    <property type="molecule type" value="Genomic_DNA"/>
</dbReference>
<keyword evidence="1" id="KW-0614">Plasmid</keyword>
<protein>
    <submittedName>
        <fullName evidence="1">Uncharacterized protein</fullName>
    </submittedName>
</protein>
<name>A0A0F4LMY4_9LACO</name>
<keyword evidence="2" id="KW-1185">Reference proteome</keyword>
<proteinExistence type="predicted"/>
<reference evidence="1 2" key="1">
    <citation type="submission" date="2015-01" db="EMBL/GenBank/DDBJ databases">
        <title>Comparative genomics of the lactic acid bacteria isolated from the honey bee gut.</title>
        <authorList>
            <person name="Ellegaard K.M."/>
            <person name="Tamarit D."/>
            <person name="Javelind E."/>
            <person name="Olofsson T."/>
            <person name="Andersson S.G."/>
            <person name="Vasquez A."/>
        </authorList>
    </citation>
    <scope>NUCLEOTIDE SEQUENCE [LARGE SCALE GENOMIC DNA]</scope>
    <source>
        <strain evidence="1 2">Hma11</strain>
        <plasmid evidence="1">pHma11p1</plasmid>
    </source>
</reference>